<comment type="similarity">
    <text evidence="2">Belongs to the GSP F family.</text>
</comment>
<name>A0A1W1X0Z9_9CLOT</name>
<dbReference type="Proteomes" id="UP000192468">
    <property type="component" value="Unassembled WGS sequence"/>
</dbReference>
<feature type="transmembrane region" description="Helical" evidence="8">
    <location>
        <begin position="211"/>
        <end position="234"/>
    </location>
</feature>
<dbReference type="Pfam" id="PF00482">
    <property type="entry name" value="T2SSF"/>
    <property type="match status" value="2"/>
</dbReference>
<reference evidence="10 11" key="1">
    <citation type="submission" date="2017-04" db="EMBL/GenBank/DDBJ databases">
        <authorList>
            <person name="Afonso C.L."/>
            <person name="Miller P.J."/>
            <person name="Scott M.A."/>
            <person name="Spackman E."/>
            <person name="Goraichik I."/>
            <person name="Dimitrov K.M."/>
            <person name="Suarez D.L."/>
            <person name="Swayne D.E."/>
        </authorList>
    </citation>
    <scope>NUCLEOTIDE SEQUENCE [LARGE SCALE GENOMIC DNA]</scope>
    <source>
        <strain evidence="10 11">DSM 12555</strain>
    </source>
</reference>
<keyword evidence="4" id="KW-0997">Cell inner membrane</keyword>
<dbReference type="PANTHER" id="PTHR30012">
    <property type="entry name" value="GENERAL SECRETION PATHWAY PROTEIN"/>
    <property type="match status" value="1"/>
</dbReference>
<keyword evidence="6 8" id="KW-1133">Transmembrane helix</keyword>
<keyword evidence="5 8" id="KW-0812">Transmembrane</keyword>
<dbReference type="OrthoDB" id="1936008at2"/>
<dbReference type="RefSeq" id="WP_084113579.1">
    <property type="nucleotide sequence ID" value="NZ_FWXH01000002.1"/>
</dbReference>
<evidence type="ECO:0000256" key="5">
    <source>
        <dbReference type="ARBA" id="ARBA00022692"/>
    </source>
</evidence>
<evidence type="ECO:0000256" key="7">
    <source>
        <dbReference type="ARBA" id="ARBA00023136"/>
    </source>
</evidence>
<accession>A0A1W1X0Z9</accession>
<evidence type="ECO:0000256" key="3">
    <source>
        <dbReference type="ARBA" id="ARBA00022475"/>
    </source>
</evidence>
<feature type="domain" description="Type II secretion system protein GspF" evidence="9">
    <location>
        <begin position="65"/>
        <end position="184"/>
    </location>
</feature>
<feature type="transmembrane region" description="Helical" evidence="8">
    <location>
        <begin position="166"/>
        <end position="191"/>
    </location>
</feature>
<evidence type="ECO:0000313" key="11">
    <source>
        <dbReference type="Proteomes" id="UP000192468"/>
    </source>
</evidence>
<keyword evidence="3" id="KW-1003">Cell membrane</keyword>
<gene>
    <name evidence="10" type="ORF">SAMN02745134_00391</name>
</gene>
<feature type="transmembrane region" description="Helical" evidence="8">
    <location>
        <begin position="371"/>
        <end position="392"/>
    </location>
</feature>
<evidence type="ECO:0000256" key="6">
    <source>
        <dbReference type="ARBA" id="ARBA00022989"/>
    </source>
</evidence>
<proteinExistence type="inferred from homology"/>
<dbReference type="GO" id="GO:0005886">
    <property type="term" value="C:plasma membrane"/>
    <property type="evidence" value="ECO:0007669"/>
    <property type="project" value="UniProtKB-SubCell"/>
</dbReference>
<sequence>MKLYKYKAVNNEGRYINRVEYFESLDSLYSELRKKEYYVVKTKLITKIKKTNIFNKISLKDISVFSRQLYSMLSAGFNISDALEVFNNEIYSKTLKNNMIKVKEDIENGNSFYDSISKYHDLYPVFFLEMIDIGEQSGNLDVILKNLSLYYIKEHNIRKKITSSMIYPAIIFMTTIIAFFYIEVSIVPMFMETFKNLGQDMPIYSRITMNFSKFIVTNWPLVLLSLFIMTYFILKVRKIEKIKLKIDKAKLSMPVVGMIYKKIIGARFSRCLGILQQSGINLIKSIEMIDKVLDNMYIKNKIQDVLLQVEKGNSMADTLNKIHIFPEFIISMIFLGEQGGNLEEMMNLSADMYDKEVEDTLEKAVSFIEPLLIVVLGIIVGSIIISIMVPMMKMMQSI</sequence>
<keyword evidence="7 8" id="KW-0472">Membrane</keyword>
<comment type="subcellular location">
    <subcellularLocation>
        <location evidence="1">Cell inner membrane</location>
        <topology evidence="1">Multi-pass membrane protein</topology>
    </subcellularLocation>
</comment>
<dbReference type="InterPro" id="IPR042094">
    <property type="entry name" value="T2SS_GspF_sf"/>
</dbReference>
<evidence type="ECO:0000256" key="1">
    <source>
        <dbReference type="ARBA" id="ARBA00004429"/>
    </source>
</evidence>
<protein>
    <submittedName>
        <fullName evidence="10">Type II secretion system protein F (GspF)</fullName>
    </submittedName>
</protein>
<evidence type="ECO:0000313" key="10">
    <source>
        <dbReference type="EMBL" id="SMC17622.1"/>
    </source>
</evidence>
<dbReference type="Gene3D" id="1.20.81.30">
    <property type="entry name" value="Type II secretion system (T2SS), domain F"/>
    <property type="match status" value="2"/>
</dbReference>
<dbReference type="InterPro" id="IPR018076">
    <property type="entry name" value="T2SS_GspF_dom"/>
</dbReference>
<feature type="domain" description="Type II secretion system protein GspF" evidence="9">
    <location>
        <begin position="268"/>
        <end position="390"/>
    </location>
</feature>
<dbReference type="InterPro" id="IPR003004">
    <property type="entry name" value="GspF/PilC"/>
</dbReference>
<dbReference type="FunFam" id="1.20.81.30:FF:000001">
    <property type="entry name" value="Type II secretion system protein F"/>
    <property type="match status" value="1"/>
</dbReference>
<dbReference type="EMBL" id="FWXH01000002">
    <property type="protein sequence ID" value="SMC17622.1"/>
    <property type="molecule type" value="Genomic_DNA"/>
</dbReference>
<evidence type="ECO:0000256" key="2">
    <source>
        <dbReference type="ARBA" id="ARBA00005745"/>
    </source>
</evidence>
<dbReference type="AlphaFoldDB" id="A0A1W1X0Z9"/>
<evidence type="ECO:0000256" key="8">
    <source>
        <dbReference type="SAM" id="Phobius"/>
    </source>
</evidence>
<dbReference type="PRINTS" id="PR00812">
    <property type="entry name" value="BCTERIALGSPF"/>
</dbReference>
<keyword evidence="11" id="KW-1185">Reference proteome</keyword>
<evidence type="ECO:0000259" key="9">
    <source>
        <dbReference type="Pfam" id="PF00482"/>
    </source>
</evidence>
<dbReference type="STRING" id="1121291.SAMN02745134_00391"/>
<evidence type="ECO:0000256" key="4">
    <source>
        <dbReference type="ARBA" id="ARBA00022519"/>
    </source>
</evidence>
<dbReference type="PANTHER" id="PTHR30012:SF0">
    <property type="entry name" value="TYPE II SECRETION SYSTEM PROTEIN F-RELATED"/>
    <property type="match status" value="1"/>
</dbReference>
<organism evidence="10 11">
    <name type="scientific">Clostridium acidisoli DSM 12555</name>
    <dbReference type="NCBI Taxonomy" id="1121291"/>
    <lineage>
        <taxon>Bacteria</taxon>
        <taxon>Bacillati</taxon>
        <taxon>Bacillota</taxon>
        <taxon>Clostridia</taxon>
        <taxon>Eubacteriales</taxon>
        <taxon>Clostridiaceae</taxon>
        <taxon>Clostridium</taxon>
    </lineage>
</organism>